<dbReference type="AlphaFoldDB" id="A0A2L1GNK3"/>
<accession>A0A2L1GNK3</accession>
<dbReference type="KEGG" id="deo:CAY53_06865"/>
<gene>
    <name evidence="1" type="ORF">CAY53_06865</name>
</gene>
<evidence type="ECO:0000313" key="1">
    <source>
        <dbReference type="EMBL" id="AVD71228.1"/>
    </source>
</evidence>
<organism evidence="1 2">
    <name type="scientific">Desulfobulbus oralis</name>
    <dbReference type="NCBI Taxonomy" id="1986146"/>
    <lineage>
        <taxon>Bacteria</taxon>
        <taxon>Pseudomonadati</taxon>
        <taxon>Thermodesulfobacteriota</taxon>
        <taxon>Desulfobulbia</taxon>
        <taxon>Desulfobulbales</taxon>
        <taxon>Desulfobulbaceae</taxon>
        <taxon>Desulfobulbus</taxon>
    </lineage>
</organism>
<sequence>MWTWTTILLCPKQVKMKQWIKSIFFDVRVFFEIPGSIKIWIRVGIFPIGMFEVMGKGYLVVYRF</sequence>
<evidence type="ECO:0000313" key="2">
    <source>
        <dbReference type="Proteomes" id="UP000239867"/>
    </source>
</evidence>
<keyword evidence="2" id="KW-1185">Reference proteome</keyword>
<dbReference type="Proteomes" id="UP000239867">
    <property type="component" value="Chromosome"/>
</dbReference>
<dbReference type="EMBL" id="CP021255">
    <property type="protein sequence ID" value="AVD71228.1"/>
    <property type="molecule type" value="Genomic_DNA"/>
</dbReference>
<proteinExistence type="predicted"/>
<reference evidence="1 2" key="1">
    <citation type="journal article" date="2018" name="MBio">
        <title>Insights into the evolution of host association through the isolation and characterization of a novel human periodontal pathobiont, Desulfobulbus oralis.</title>
        <authorList>
            <person name="Cross K.L."/>
            <person name="Chirania P."/>
            <person name="Xiong W."/>
            <person name="Beall C.J."/>
            <person name="Elkins J.G."/>
            <person name="Giannone R.J."/>
            <person name="Griffen A.L."/>
            <person name="Guss A.M."/>
            <person name="Hettich R.L."/>
            <person name="Joshi S.S."/>
            <person name="Mokrzan E.M."/>
            <person name="Martin R.K."/>
            <person name="Zhulin I.B."/>
            <person name="Leys E.J."/>
            <person name="Podar M."/>
        </authorList>
    </citation>
    <scope>NUCLEOTIDE SEQUENCE [LARGE SCALE GENOMIC DNA]</scope>
    <source>
        <strain evidence="1 2">ORNL</strain>
    </source>
</reference>
<protein>
    <submittedName>
        <fullName evidence="1">Uncharacterized protein</fullName>
    </submittedName>
</protein>
<name>A0A2L1GNK3_9BACT</name>